<gene>
    <name evidence="1" type="ORF">XENORESO_008451</name>
</gene>
<dbReference type="EMBL" id="JAHRIM010062737">
    <property type="protein sequence ID" value="MEQ2271736.1"/>
    <property type="molecule type" value="Genomic_DNA"/>
</dbReference>
<name>A0ABV0WQ28_9TELE</name>
<keyword evidence="2" id="KW-1185">Reference proteome</keyword>
<accession>A0ABV0WQ28</accession>
<proteinExistence type="predicted"/>
<comment type="caution">
    <text evidence="1">The sequence shown here is derived from an EMBL/GenBank/DDBJ whole genome shotgun (WGS) entry which is preliminary data.</text>
</comment>
<dbReference type="Proteomes" id="UP001444071">
    <property type="component" value="Unassembled WGS sequence"/>
</dbReference>
<evidence type="ECO:0000313" key="2">
    <source>
        <dbReference type="Proteomes" id="UP001444071"/>
    </source>
</evidence>
<organism evidence="1 2">
    <name type="scientific">Xenotaenia resolanae</name>
    <dbReference type="NCBI Taxonomy" id="208358"/>
    <lineage>
        <taxon>Eukaryota</taxon>
        <taxon>Metazoa</taxon>
        <taxon>Chordata</taxon>
        <taxon>Craniata</taxon>
        <taxon>Vertebrata</taxon>
        <taxon>Euteleostomi</taxon>
        <taxon>Actinopterygii</taxon>
        <taxon>Neopterygii</taxon>
        <taxon>Teleostei</taxon>
        <taxon>Neoteleostei</taxon>
        <taxon>Acanthomorphata</taxon>
        <taxon>Ovalentaria</taxon>
        <taxon>Atherinomorphae</taxon>
        <taxon>Cyprinodontiformes</taxon>
        <taxon>Goodeidae</taxon>
        <taxon>Xenotaenia</taxon>
    </lineage>
</organism>
<reference evidence="1 2" key="1">
    <citation type="submission" date="2021-06" db="EMBL/GenBank/DDBJ databases">
        <authorList>
            <person name="Palmer J.M."/>
        </authorList>
    </citation>
    <scope>NUCLEOTIDE SEQUENCE [LARGE SCALE GENOMIC DNA]</scope>
    <source>
        <strain evidence="1 2">XR_2019</strain>
        <tissue evidence="1">Muscle</tissue>
    </source>
</reference>
<protein>
    <submittedName>
        <fullName evidence="1">Uncharacterized protein</fullName>
    </submittedName>
</protein>
<evidence type="ECO:0000313" key="1">
    <source>
        <dbReference type="EMBL" id="MEQ2271736.1"/>
    </source>
</evidence>
<sequence length="170" mass="19041">MNMDAEFSPDVQMDRLGFDPEHGHLRSNQQLDFSSAHTRLRSPRLTLNKFLLVPLDPNMLNYGVSGFEVDPGLKAAKHSKDLLSFPHYLLQGPLSANVQLDYHSEMKYVVSPEICNVTGLMMSATSTMELQVLRGAHYQVCLQPSKVEQLSCPSFCRLESDCPGDVLTQQ</sequence>